<evidence type="ECO:0000313" key="4">
    <source>
        <dbReference type="Proteomes" id="UP000835052"/>
    </source>
</evidence>
<dbReference type="PANTHER" id="PTHR16442:SF1">
    <property type="entry name" value="RING FINGER PROTEIN 17"/>
    <property type="match status" value="1"/>
</dbReference>
<keyword evidence="4" id="KW-1185">Reference proteome</keyword>
<feature type="region of interest" description="Disordered" evidence="1">
    <location>
        <begin position="264"/>
        <end position="284"/>
    </location>
</feature>
<dbReference type="OrthoDB" id="5832178at2759"/>
<feature type="domain" description="Tudor" evidence="2">
    <location>
        <begin position="93"/>
        <end position="153"/>
    </location>
</feature>
<dbReference type="Pfam" id="PF00567">
    <property type="entry name" value="TUDOR"/>
    <property type="match status" value="2"/>
</dbReference>
<dbReference type="AlphaFoldDB" id="A0A8S1HP24"/>
<evidence type="ECO:0000256" key="1">
    <source>
        <dbReference type="SAM" id="MobiDB-lite"/>
    </source>
</evidence>
<dbReference type="InterPro" id="IPR002999">
    <property type="entry name" value="Tudor"/>
</dbReference>
<protein>
    <recommendedName>
        <fullName evidence="2">Tudor domain-containing protein</fullName>
    </recommendedName>
</protein>
<accession>A0A8S1HP24</accession>
<feature type="domain" description="Tudor" evidence="2">
    <location>
        <begin position="422"/>
        <end position="476"/>
    </location>
</feature>
<dbReference type="EMBL" id="CAJGYM010000099">
    <property type="protein sequence ID" value="CAD6197609.1"/>
    <property type="molecule type" value="Genomic_DNA"/>
</dbReference>
<gene>
    <name evidence="3" type="ORF">CAUJ_LOCUS13518</name>
</gene>
<dbReference type="Gene3D" id="2.30.30.140">
    <property type="match status" value="2"/>
</dbReference>
<organism evidence="3 4">
    <name type="scientific">Caenorhabditis auriculariae</name>
    <dbReference type="NCBI Taxonomy" id="2777116"/>
    <lineage>
        <taxon>Eukaryota</taxon>
        <taxon>Metazoa</taxon>
        <taxon>Ecdysozoa</taxon>
        <taxon>Nematoda</taxon>
        <taxon>Chromadorea</taxon>
        <taxon>Rhabditida</taxon>
        <taxon>Rhabditina</taxon>
        <taxon>Rhabditomorpha</taxon>
        <taxon>Rhabditoidea</taxon>
        <taxon>Rhabditidae</taxon>
        <taxon>Peloderinae</taxon>
        <taxon>Caenorhabditis</taxon>
    </lineage>
</organism>
<evidence type="ECO:0000259" key="2">
    <source>
        <dbReference type="SMART" id="SM00333"/>
    </source>
</evidence>
<dbReference type="InterPro" id="IPR035437">
    <property type="entry name" value="SNase_OB-fold_sf"/>
</dbReference>
<dbReference type="SUPFAM" id="SSF63748">
    <property type="entry name" value="Tudor/PWWP/MBT"/>
    <property type="match status" value="2"/>
</dbReference>
<sequence>MLCIGSKPLENELFGSTWKTPIVEFAEKTDPKMILNGKDPSTGKIKINRIYLTRSAVVEILHAESPNEIWVRLSNHITSELCLREPYKLRQMANFEVGDYAIAPVSDRVFGRCIIEELRTEDRRKIVRIFFIDEGTRRWVYPEVLHELEERLAFHPWQAILVSMANVAPTTADLYASREWKTRDCEILREILNGFPYLRIDVLFSSALRNDYSRPVIADIYGVKNDGNEISCVSIANLFIEYNLEGVDVLDSLTDAADHVDYPAQETNEKSAVDPSHPTVPDDWKNTEEEMADVESSVIFKMSLREDGDDFDLQQCQVPIFEDNDIKKFVHDGKVLVALENFENAEPFELYARPIGPKKNEEKTIVSAETEYFVPCQWLLEAEEQYRSAAEKLDAFYSNAKNRKTLPKEEIEEMHRNGWNVYAVCAVHEDRAVVTGEWQRVEVLQCDMFAHVRYLDSGGREKVLLTSLYKIHKQHCTYPPLCLQLCLSGIRERREIGREGWSDEAVEKFRSVILSDECPMEISGDFEMLGSDRTPLELQQSPPYMAPHVWFISKLRILSHNGTVHDNMLKFIPNVISQPKWPYQR</sequence>
<dbReference type="Gene3D" id="2.40.50.90">
    <property type="match status" value="1"/>
</dbReference>
<dbReference type="SMART" id="SM00333">
    <property type="entry name" value="TUDOR"/>
    <property type="match status" value="2"/>
</dbReference>
<dbReference type="GO" id="GO:0005737">
    <property type="term" value="C:cytoplasm"/>
    <property type="evidence" value="ECO:0007669"/>
    <property type="project" value="UniProtKB-ARBA"/>
</dbReference>
<evidence type="ECO:0000313" key="3">
    <source>
        <dbReference type="EMBL" id="CAD6197609.1"/>
    </source>
</evidence>
<proteinExistence type="predicted"/>
<dbReference type="Proteomes" id="UP000835052">
    <property type="component" value="Unassembled WGS sequence"/>
</dbReference>
<dbReference type="PANTHER" id="PTHR16442">
    <property type="entry name" value="RING FINGER PROTEIN 17"/>
    <property type="match status" value="1"/>
</dbReference>
<reference evidence="3" key="1">
    <citation type="submission" date="2020-10" db="EMBL/GenBank/DDBJ databases">
        <authorList>
            <person name="Kikuchi T."/>
        </authorList>
    </citation>
    <scope>NUCLEOTIDE SEQUENCE</scope>
    <source>
        <strain evidence="3">NKZ352</strain>
    </source>
</reference>
<name>A0A8S1HP24_9PELO</name>
<comment type="caution">
    <text evidence="3">The sequence shown here is derived from an EMBL/GenBank/DDBJ whole genome shotgun (WGS) entry which is preliminary data.</text>
</comment>